<keyword evidence="2" id="KW-1185">Reference proteome</keyword>
<name>A0ACC3NNA7_9PEZI</name>
<protein>
    <submittedName>
        <fullName evidence="1">Uncharacterized protein</fullName>
    </submittedName>
</protein>
<dbReference type="Proteomes" id="UP001281147">
    <property type="component" value="Unassembled WGS sequence"/>
</dbReference>
<gene>
    <name evidence="1" type="ORF">LTR37_004042</name>
</gene>
<sequence length="588" mass="65028">MPFHPPSWSPELPHIPDSISIERFMFDQNYGRHPLGYSEPPFTCGLTGKSYDAFQVKARVDHLARALTNELGMKPHEGTEWDKVVGIFSMNTIDYLTAAWAVHRIGGVLTAVNAAYNEHELEFQMKHSGCKAIFTCLPLLETCKKGVKSTGIPDGRVFILPMAEQVTQGMSNPGHKTINDLIEAGSNLPHQAASDEKWDKGEGARRTAFLCYSSGTSGLPKGVMISHRNVIANTLQIITHEAPAREDFAWRNMVQTYTENCLGLLPMSHIYGLIVMSHVGPQRGDGVIVLPKYDFKNLLQCIQDHKISLLYLVPPMIIHLTKSGDIIKDYDLSSVTACFTGAAPLGKETADQLQQMFPKWAIKQGYGLTETATVVCATVPFDIWFGSSGSLIPGYTARLITVEGNEITGYQQPGELVVKSPSVALGYLNNDKANLETFVDLEDGRYMRTGDEAMIDKGPKGHEHVFITDRIKELIKVKGMQVAPAELESHLLTHPAVNDCVVIGVPSDREGEVPKAFVVKAPGAIEDSDAIIKREIAKHVEKHKSNHKWLRGGVEFIDVVPKSPSGKILRRMLRDKEKEKMRKQGAKL</sequence>
<reference evidence="1" key="1">
    <citation type="submission" date="2023-07" db="EMBL/GenBank/DDBJ databases">
        <title>Black Yeasts Isolated from many extreme environments.</title>
        <authorList>
            <person name="Coleine C."/>
            <person name="Stajich J.E."/>
            <person name="Selbmann L."/>
        </authorList>
    </citation>
    <scope>NUCLEOTIDE SEQUENCE</scope>
    <source>
        <strain evidence="1">CCFEE 5714</strain>
    </source>
</reference>
<organism evidence="1 2">
    <name type="scientific">Vermiconidia calcicola</name>
    <dbReference type="NCBI Taxonomy" id="1690605"/>
    <lineage>
        <taxon>Eukaryota</taxon>
        <taxon>Fungi</taxon>
        <taxon>Dikarya</taxon>
        <taxon>Ascomycota</taxon>
        <taxon>Pezizomycotina</taxon>
        <taxon>Dothideomycetes</taxon>
        <taxon>Dothideomycetidae</taxon>
        <taxon>Mycosphaerellales</taxon>
        <taxon>Extremaceae</taxon>
        <taxon>Vermiconidia</taxon>
    </lineage>
</organism>
<comment type="caution">
    <text evidence="1">The sequence shown here is derived from an EMBL/GenBank/DDBJ whole genome shotgun (WGS) entry which is preliminary data.</text>
</comment>
<evidence type="ECO:0000313" key="1">
    <source>
        <dbReference type="EMBL" id="KAK3719919.1"/>
    </source>
</evidence>
<dbReference type="EMBL" id="JAUTXU010000024">
    <property type="protein sequence ID" value="KAK3719919.1"/>
    <property type="molecule type" value="Genomic_DNA"/>
</dbReference>
<evidence type="ECO:0000313" key="2">
    <source>
        <dbReference type="Proteomes" id="UP001281147"/>
    </source>
</evidence>
<proteinExistence type="predicted"/>
<accession>A0ACC3NNA7</accession>